<dbReference type="GO" id="GO:0003677">
    <property type="term" value="F:DNA binding"/>
    <property type="evidence" value="ECO:0007669"/>
    <property type="project" value="UniProtKB-KW"/>
</dbReference>
<dbReference type="Gene3D" id="1.10.10.10">
    <property type="entry name" value="Winged helix-like DNA-binding domain superfamily/Winged helix DNA-binding domain"/>
    <property type="match status" value="1"/>
</dbReference>
<reference evidence="5 6" key="2">
    <citation type="journal article" date="2013" name="Genome Announc.">
        <title>Genome Sequence of Growth-Improving Paenibacillus mucilaginosus Strain KNP414.</title>
        <authorList>
            <person name="Lu J.J."/>
            <person name="Wang J.F."/>
            <person name="Hu X.F."/>
        </authorList>
    </citation>
    <scope>NUCLEOTIDE SEQUENCE [LARGE SCALE GENOMIC DNA]</scope>
    <source>
        <strain evidence="5 6">KNP414</strain>
    </source>
</reference>
<dbReference type="PATRIC" id="fig|1036673.3.peg.2368"/>
<reference evidence="6" key="1">
    <citation type="submission" date="2011-06" db="EMBL/GenBank/DDBJ databases">
        <title>Complete genome sequence of Paenibacillus mucilaginosus KNP414.</title>
        <authorList>
            <person name="Wang J."/>
            <person name="Hu S."/>
            <person name="Hu X."/>
            <person name="Zhang B."/>
            <person name="Dong D."/>
            <person name="Zhang S."/>
            <person name="Zhao K."/>
            <person name="Wu D."/>
        </authorList>
    </citation>
    <scope>NUCLEOTIDE SEQUENCE [LARGE SCALE GENOMIC DNA]</scope>
    <source>
        <strain evidence="6">KNP414</strain>
    </source>
</reference>
<protein>
    <submittedName>
        <fullName evidence="5">YdeP</fullName>
    </submittedName>
</protein>
<dbReference type="EMBL" id="CP002869">
    <property type="protein sequence ID" value="AEI41169.1"/>
    <property type="molecule type" value="Genomic_DNA"/>
</dbReference>
<dbReference type="RefSeq" id="WP_013916330.1">
    <property type="nucleotide sequence ID" value="NC_015690.1"/>
</dbReference>
<evidence type="ECO:0000313" key="5">
    <source>
        <dbReference type="EMBL" id="AEI41169.1"/>
    </source>
</evidence>
<keyword evidence="3" id="KW-0804">Transcription</keyword>
<evidence type="ECO:0000256" key="2">
    <source>
        <dbReference type="ARBA" id="ARBA00023125"/>
    </source>
</evidence>
<dbReference type="AlphaFoldDB" id="F8F5J6"/>
<sequence length="127" mass="14403">MRNRKAGYGLCQGDNAYGCPVEATLDVIGGKWKGVILYHLTGGTVRFNEFRRLMPGITQRMLTLQLRELESDGLIRREVFQEIPPRVEYSLTDLGRTLEEIILAMRAWGEKYQRLSARDGAAEDAGR</sequence>
<dbReference type="SUPFAM" id="SSF46785">
    <property type="entry name" value="Winged helix' DNA-binding domain"/>
    <property type="match status" value="1"/>
</dbReference>
<keyword evidence="2" id="KW-0238">DNA-binding</keyword>
<dbReference type="PROSITE" id="PS51118">
    <property type="entry name" value="HTH_HXLR"/>
    <property type="match status" value="1"/>
</dbReference>
<accession>F8F5J6</accession>
<dbReference type="InterPro" id="IPR036388">
    <property type="entry name" value="WH-like_DNA-bd_sf"/>
</dbReference>
<dbReference type="KEGG" id="pms:KNP414_02608"/>
<evidence type="ECO:0000313" key="6">
    <source>
        <dbReference type="Proteomes" id="UP000006620"/>
    </source>
</evidence>
<dbReference type="Pfam" id="PF01638">
    <property type="entry name" value="HxlR"/>
    <property type="match status" value="1"/>
</dbReference>
<evidence type="ECO:0000256" key="1">
    <source>
        <dbReference type="ARBA" id="ARBA00023015"/>
    </source>
</evidence>
<dbReference type="InterPro" id="IPR002577">
    <property type="entry name" value="HTH_HxlR"/>
</dbReference>
<dbReference type="PANTHER" id="PTHR33204:SF33">
    <property type="entry name" value="TRANSCRIPTIONAL REGULATOR, MARR FAMILY"/>
    <property type="match status" value="1"/>
</dbReference>
<feature type="domain" description="HTH hxlR-type" evidence="4">
    <location>
        <begin position="19"/>
        <end position="117"/>
    </location>
</feature>
<organism evidence="5 6">
    <name type="scientific">Paenibacillus mucilaginosus (strain KNP414)</name>
    <dbReference type="NCBI Taxonomy" id="1036673"/>
    <lineage>
        <taxon>Bacteria</taxon>
        <taxon>Bacillati</taxon>
        <taxon>Bacillota</taxon>
        <taxon>Bacilli</taxon>
        <taxon>Bacillales</taxon>
        <taxon>Paenibacillaceae</taxon>
        <taxon>Paenibacillus</taxon>
    </lineage>
</organism>
<keyword evidence="1" id="KW-0805">Transcription regulation</keyword>
<evidence type="ECO:0000256" key="3">
    <source>
        <dbReference type="ARBA" id="ARBA00023163"/>
    </source>
</evidence>
<dbReference type="InterPro" id="IPR036390">
    <property type="entry name" value="WH_DNA-bd_sf"/>
</dbReference>
<proteinExistence type="predicted"/>
<dbReference type="Proteomes" id="UP000006620">
    <property type="component" value="Chromosome"/>
</dbReference>
<gene>
    <name evidence="5" type="primary">ydeP</name>
    <name evidence="5" type="ordered locus">KNP414_02608</name>
</gene>
<evidence type="ECO:0000259" key="4">
    <source>
        <dbReference type="PROSITE" id="PS51118"/>
    </source>
</evidence>
<dbReference type="HOGENOM" id="CLU_111585_5_2_9"/>
<name>F8F5J6_PAEMK</name>
<dbReference type="PANTHER" id="PTHR33204">
    <property type="entry name" value="TRANSCRIPTIONAL REGULATOR, MARR FAMILY"/>
    <property type="match status" value="1"/>
</dbReference>